<evidence type="ECO:0000313" key="2">
    <source>
        <dbReference type="Proteomes" id="UP000799291"/>
    </source>
</evidence>
<proteinExistence type="predicted"/>
<protein>
    <submittedName>
        <fullName evidence="1">Uncharacterized protein</fullName>
    </submittedName>
</protein>
<dbReference type="EMBL" id="MU005635">
    <property type="protein sequence ID" value="KAF2676423.1"/>
    <property type="molecule type" value="Genomic_DNA"/>
</dbReference>
<name>A0A6G1IEM4_9PLEO</name>
<gene>
    <name evidence="1" type="ORF">K458DRAFT_182541</name>
</gene>
<dbReference type="AlphaFoldDB" id="A0A6G1IEM4"/>
<organism evidence="1 2">
    <name type="scientific">Lentithecium fluviatile CBS 122367</name>
    <dbReference type="NCBI Taxonomy" id="1168545"/>
    <lineage>
        <taxon>Eukaryota</taxon>
        <taxon>Fungi</taxon>
        <taxon>Dikarya</taxon>
        <taxon>Ascomycota</taxon>
        <taxon>Pezizomycotina</taxon>
        <taxon>Dothideomycetes</taxon>
        <taxon>Pleosporomycetidae</taxon>
        <taxon>Pleosporales</taxon>
        <taxon>Massarineae</taxon>
        <taxon>Lentitheciaceae</taxon>
        <taxon>Lentithecium</taxon>
    </lineage>
</organism>
<accession>A0A6G1IEM4</accession>
<reference evidence="1" key="1">
    <citation type="journal article" date="2020" name="Stud. Mycol.">
        <title>101 Dothideomycetes genomes: a test case for predicting lifestyles and emergence of pathogens.</title>
        <authorList>
            <person name="Haridas S."/>
            <person name="Albert R."/>
            <person name="Binder M."/>
            <person name="Bloem J."/>
            <person name="Labutti K."/>
            <person name="Salamov A."/>
            <person name="Andreopoulos B."/>
            <person name="Baker S."/>
            <person name="Barry K."/>
            <person name="Bills G."/>
            <person name="Bluhm B."/>
            <person name="Cannon C."/>
            <person name="Castanera R."/>
            <person name="Culley D."/>
            <person name="Daum C."/>
            <person name="Ezra D."/>
            <person name="Gonzalez J."/>
            <person name="Henrissat B."/>
            <person name="Kuo A."/>
            <person name="Liang C."/>
            <person name="Lipzen A."/>
            <person name="Lutzoni F."/>
            <person name="Magnuson J."/>
            <person name="Mondo S."/>
            <person name="Nolan M."/>
            <person name="Ohm R."/>
            <person name="Pangilinan J."/>
            <person name="Park H.-J."/>
            <person name="Ramirez L."/>
            <person name="Alfaro M."/>
            <person name="Sun H."/>
            <person name="Tritt A."/>
            <person name="Yoshinaga Y."/>
            <person name="Zwiers L.-H."/>
            <person name="Turgeon B."/>
            <person name="Goodwin S."/>
            <person name="Spatafora J."/>
            <person name="Crous P."/>
            <person name="Grigoriev I."/>
        </authorList>
    </citation>
    <scope>NUCLEOTIDE SEQUENCE</scope>
    <source>
        <strain evidence="1">CBS 122367</strain>
    </source>
</reference>
<keyword evidence="2" id="KW-1185">Reference proteome</keyword>
<dbReference type="Proteomes" id="UP000799291">
    <property type="component" value="Unassembled WGS sequence"/>
</dbReference>
<sequence length="140" mass="15144">MLLLENEIIRKWHDLRHGATKSTAELCLLGRPGAALISAAQLGLRRSRCSGLARTPTRHGRTLLVAFGATSPVQCSTSSLGMQPIACSDAVETSLHLTRAPRQPAHPMVPTTLTSTRFDLPPNYCNLRAMSHTASGTRIF</sequence>
<evidence type="ECO:0000313" key="1">
    <source>
        <dbReference type="EMBL" id="KAF2676423.1"/>
    </source>
</evidence>